<evidence type="ECO:0000313" key="2">
    <source>
        <dbReference type="Proteomes" id="UP000198870"/>
    </source>
</evidence>
<organism evidence="1 2">
    <name type="scientific">Desulfoluna spongiiphila</name>
    <dbReference type="NCBI Taxonomy" id="419481"/>
    <lineage>
        <taxon>Bacteria</taxon>
        <taxon>Pseudomonadati</taxon>
        <taxon>Thermodesulfobacteriota</taxon>
        <taxon>Desulfobacteria</taxon>
        <taxon>Desulfobacterales</taxon>
        <taxon>Desulfolunaceae</taxon>
        <taxon>Desulfoluna</taxon>
    </lineage>
</organism>
<gene>
    <name evidence="1" type="ORF">SAMN05216233_1206</name>
</gene>
<proteinExistence type="predicted"/>
<reference evidence="1 2" key="1">
    <citation type="submission" date="2016-10" db="EMBL/GenBank/DDBJ databases">
        <authorList>
            <person name="de Groot N.N."/>
        </authorList>
    </citation>
    <scope>NUCLEOTIDE SEQUENCE [LARGE SCALE GENOMIC DNA]</scope>
    <source>
        <strain evidence="1 2">AA1</strain>
    </source>
</reference>
<keyword evidence="2" id="KW-1185">Reference proteome</keyword>
<dbReference type="Proteomes" id="UP000198870">
    <property type="component" value="Unassembled WGS sequence"/>
</dbReference>
<name>A0A1G5IHJ0_9BACT</name>
<evidence type="ECO:0008006" key="3">
    <source>
        <dbReference type="Google" id="ProtNLM"/>
    </source>
</evidence>
<evidence type="ECO:0000313" key="1">
    <source>
        <dbReference type="EMBL" id="SCY75437.1"/>
    </source>
</evidence>
<accession>A0A1G5IHJ0</accession>
<dbReference type="AlphaFoldDB" id="A0A1G5IHJ0"/>
<sequence>MLKVLIILAIIYFGYRHLKNKMLGDMGAGGGQNGTRQGHADDVMVQDPECGVYFPLREGVPGMVNGETLNFCSTTCRDAYLKKHS</sequence>
<dbReference type="EMBL" id="FMUX01000020">
    <property type="protein sequence ID" value="SCY75437.1"/>
    <property type="molecule type" value="Genomic_DNA"/>
</dbReference>
<dbReference type="RefSeq" id="WP_092213833.1">
    <property type="nucleotide sequence ID" value="NZ_FMUX01000020.1"/>
</dbReference>
<dbReference type="OrthoDB" id="3078737at2"/>
<dbReference type="STRING" id="419481.SAMN05216233_1206"/>
<protein>
    <recommendedName>
        <fullName evidence="3">TRASH domain-containing protein</fullName>
    </recommendedName>
</protein>